<dbReference type="STRING" id="635013.TherJR_1164"/>
<dbReference type="OrthoDB" id="9803687at2"/>
<protein>
    <recommendedName>
        <fullName evidence="1">Methylene-tetrahydrofolate reductase C-terminal-like domain-containing protein</fullName>
    </recommendedName>
</protein>
<dbReference type="PANTHER" id="PTHR38755:SF1">
    <property type="entry name" value="METHYLENE-TETRAHYDROFOLATE REDUCTASE C-TERMINAL DOMAIN-CONTAINING PROTEIN"/>
    <property type="match status" value="1"/>
</dbReference>
<evidence type="ECO:0000313" key="2">
    <source>
        <dbReference type="EMBL" id="ADG82028.1"/>
    </source>
</evidence>
<dbReference type="Proteomes" id="UP000002377">
    <property type="component" value="Chromosome"/>
</dbReference>
<gene>
    <name evidence="2" type="ordered locus">TherJR_1164</name>
</gene>
<dbReference type="InterPro" id="IPR022026">
    <property type="entry name" value="DUF5981"/>
</dbReference>
<dbReference type="KEGG" id="tjr:TherJR_1164"/>
<evidence type="ECO:0000313" key="3">
    <source>
        <dbReference type="Proteomes" id="UP000002377"/>
    </source>
</evidence>
<dbReference type="eggNOG" id="COG4656">
    <property type="taxonomic scope" value="Bacteria"/>
</dbReference>
<dbReference type="Pfam" id="PF12225">
    <property type="entry name" value="DUF5981"/>
    <property type="match status" value="1"/>
</dbReference>
<dbReference type="HOGENOM" id="CLU_107569_0_0_9"/>
<accession>D5XEF7</accession>
<evidence type="ECO:0000259" key="1">
    <source>
        <dbReference type="Pfam" id="PF12225"/>
    </source>
</evidence>
<organism evidence="2 3">
    <name type="scientific">Thermincola potens (strain JR)</name>
    <dbReference type="NCBI Taxonomy" id="635013"/>
    <lineage>
        <taxon>Bacteria</taxon>
        <taxon>Bacillati</taxon>
        <taxon>Bacillota</taxon>
        <taxon>Clostridia</taxon>
        <taxon>Eubacteriales</taxon>
        <taxon>Thermincolaceae</taxon>
        <taxon>Thermincola</taxon>
    </lineage>
</organism>
<dbReference type="RefSeq" id="WP_013120047.1">
    <property type="nucleotide sequence ID" value="NC_014152.1"/>
</dbReference>
<name>D5XEF7_THEPJ</name>
<dbReference type="PANTHER" id="PTHR38755">
    <property type="entry name" value="5,10-METHYLENETETRAHYDROFOLATE REDUCTASE"/>
    <property type="match status" value="1"/>
</dbReference>
<keyword evidence="3" id="KW-1185">Reference proteome</keyword>
<dbReference type="AlphaFoldDB" id="D5XEF7"/>
<dbReference type="EMBL" id="CP002028">
    <property type="protein sequence ID" value="ADG82028.1"/>
    <property type="molecule type" value="Genomic_DNA"/>
</dbReference>
<sequence length="227" mass="25100">MIVAERKPIEEILKVVNSHGKVLILGCRGCVTVCSAGGEKEVSILGSQLNLACNKDKRRVEFFEKTVERQCDFEYLAGLRHEAKEAEAILSMACGVGVQLCAEYFRDKHVYPALNTKFLGANIALGKWEERCQACGDCVLGQTGGICPVSRCSKSLFNGPCGGSQHGKCEVGKGEIECGWALIIERLTRLRKLDNLKEIMGMKNWRFSRDGGPRKLVREELYLEGGK</sequence>
<proteinExistence type="predicted"/>
<reference evidence="2 3" key="1">
    <citation type="submission" date="2010-05" db="EMBL/GenBank/DDBJ databases">
        <title>Complete sequence of Thermincola sp. JR.</title>
        <authorList>
            <consortium name="US DOE Joint Genome Institute"/>
            <person name="Lucas S."/>
            <person name="Copeland A."/>
            <person name="Lapidus A."/>
            <person name="Cheng J.-F."/>
            <person name="Bruce D."/>
            <person name="Goodwin L."/>
            <person name="Pitluck S."/>
            <person name="Chertkov O."/>
            <person name="Detter J.C."/>
            <person name="Han C."/>
            <person name="Tapia R."/>
            <person name="Land M."/>
            <person name="Hauser L."/>
            <person name="Kyrpides N."/>
            <person name="Mikhailova N."/>
            <person name="Hazen T.C."/>
            <person name="Woyke T."/>
        </authorList>
    </citation>
    <scope>NUCLEOTIDE SEQUENCE [LARGE SCALE GENOMIC DNA]</scope>
    <source>
        <strain evidence="2 3">JR</strain>
    </source>
</reference>
<feature type="domain" description="Methylene-tetrahydrofolate reductase C-terminal-like" evidence="1">
    <location>
        <begin position="111"/>
        <end position="206"/>
    </location>
</feature>